<evidence type="ECO:0008006" key="6">
    <source>
        <dbReference type="Google" id="ProtNLM"/>
    </source>
</evidence>
<feature type="compositionally biased region" description="Polar residues" evidence="3">
    <location>
        <begin position="100"/>
        <end position="116"/>
    </location>
</feature>
<keyword evidence="5" id="KW-1185">Reference proteome</keyword>
<evidence type="ECO:0000313" key="4">
    <source>
        <dbReference type="EMBL" id="CEP09918.1"/>
    </source>
</evidence>
<dbReference type="EMBL" id="LN722730">
    <property type="protein sequence ID" value="CEP09918.1"/>
    <property type="molecule type" value="Genomic_DNA"/>
</dbReference>
<sequence length="441" mass="51028">MGMLKGDSSALNFDQLMAQATQVAKQQDASLMERARQKRREDDERRRREERALREREEAQAQLAKKRELQDKKQKSLMDQKKQSKGQEKRRAQPDKSTKLRTNNAFGNVKATSASRKNAPVSNLFPEKKKPVDMSFDDLMKKAREQSLGKGGNKDKASTLPPRKQGSYDSRAHFGNDKNTPNIYNRMKKPEPTKSSPANLEGGLSARERARQLVSEPPKKVNTLKRDRRSIADIQREIRRSKGIRSDDEEERPKDPRLTGRGNNSKSNNRLTPPSSSLLATPPRKRHLSPPSKPTAKRPLPPADRRPPPQPPAVRRMPFSGRPLDPAARRLNAPSRRRYREEDEDEEDEELSSFIVDDEDADDDPRYSRGPRRNSYSDEISKIFRYDRNKYLNDPVYSDDDMEADARDVLREEKRSERIGRREDLLEEQKELERLKKRKKN</sequence>
<feature type="region of interest" description="Disordered" evidence="3">
    <location>
        <begin position="22"/>
        <end position="378"/>
    </location>
</feature>
<feature type="compositionally biased region" description="Low complexity" evidence="3">
    <location>
        <begin position="271"/>
        <end position="282"/>
    </location>
</feature>
<organism evidence="4 5">
    <name type="scientific">Parasitella parasitica</name>
    <dbReference type="NCBI Taxonomy" id="35722"/>
    <lineage>
        <taxon>Eukaryota</taxon>
        <taxon>Fungi</taxon>
        <taxon>Fungi incertae sedis</taxon>
        <taxon>Mucoromycota</taxon>
        <taxon>Mucoromycotina</taxon>
        <taxon>Mucoromycetes</taxon>
        <taxon>Mucorales</taxon>
        <taxon>Mucorineae</taxon>
        <taxon>Mucoraceae</taxon>
        <taxon>Parasitella</taxon>
    </lineage>
</organism>
<dbReference type="GO" id="GO:0006360">
    <property type="term" value="P:transcription by RNA polymerase I"/>
    <property type="evidence" value="ECO:0007669"/>
    <property type="project" value="TreeGrafter"/>
</dbReference>
<dbReference type="PANTHER" id="PTHR22691">
    <property type="entry name" value="YEAST SPT2-RELATED"/>
    <property type="match status" value="1"/>
</dbReference>
<feature type="compositionally biased region" description="Basic and acidic residues" evidence="3">
    <location>
        <begin position="31"/>
        <end position="98"/>
    </location>
</feature>
<dbReference type="OrthoDB" id="6259853at2759"/>
<dbReference type="GO" id="GO:0005730">
    <property type="term" value="C:nucleolus"/>
    <property type="evidence" value="ECO:0007669"/>
    <property type="project" value="TreeGrafter"/>
</dbReference>
<evidence type="ECO:0000313" key="5">
    <source>
        <dbReference type="Proteomes" id="UP000054107"/>
    </source>
</evidence>
<feature type="compositionally biased region" description="Basic and acidic residues" evidence="3">
    <location>
        <begin position="126"/>
        <end position="157"/>
    </location>
</feature>
<evidence type="ECO:0000256" key="1">
    <source>
        <dbReference type="ARBA" id="ARBA00006461"/>
    </source>
</evidence>
<accession>A0A0B7N3E2</accession>
<proteinExistence type="inferred from homology"/>
<dbReference type="PANTHER" id="PTHR22691:SF8">
    <property type="entry name" value="PROTEIN SPT2 HOMOLOG"/>
    <property type="match status" value="1"/>
</dbReference>
<dbReference type="Pfam" id="PF08243">
    <property type="entry name" value="SPT2"/>
    <property type="match status" value="1"/>
</dbReference>
<dbReference type="GO" id="GO:0003677">
    <property type="term" value="F:DNA binding"/>
    <property type="evidence" value="ECO:0007669"/>
    <property type="project" value="TreeGrafter"/>
</dbReference>
<reference evidence="4 5" key="1">
    <citation type="submission" date="2014-09" db="EMBL/GenBank/DDBJ databases">
        <authorList>
            <person name="Ellenberger Sabrina"/>
        </authorList>
    </citation>
    <scope>NUCLEOTIDE SEQUENCE [LARGE SCALE GENOMIC DNA]</scope>
    <source>
        <strain evidence="4 5">CBS 412.66</strain>
    </source>
</reference>
<dbReference type="GO" id="GO:0006334">
    <property type="term" value="P:nucleosome assembly"/>
    <property type="evidence" value="ECO:0007669"/>
    <property type="project" value="TreeGrafter"/>
</dbReference>
<gene>
    <name evidence="4" type="primary">PARPA_03513.1 scaffold 8212</name>
</gene>
<keyword evidence="2" id="KW-0175">Coiled coil</keyword>
<feature type="compositionally biased region" description="Polar residues" evidence="3">
    <location>
        <begin position="261"/>
        <end position="270"/>
    </location>
</feature>
<evidence type="ECO:0000256" key="2">
    <source>
        <dbReference type="ARBA" id="ARBA00023054"/>
    </source>
</evidence>
<name>A0A0B7N3E2_9FUNG</name>
<evidence type="ECO:0000256" key="3">
    <source>
        <dbReference type="SAM" id="MobiDB-lite"/>
    </source>
</evidence>
<dbReference type="InterPro" id="IPR013256">
    <property type="entry name" value="Chromatin_SPT2"/>
</dbReference>
<feature type="compositionally biased region" description="Basic and acidic residues" evidence="3">
    <location>
        <begin position="229"/>
        <end position="258"/>
    </location>
</feature>
<dbReference type="AlphaFoldDB" id="A0A0B7N3E2"/>
<comment type="similarity">
    <text evidence="1">Belongs to the SPT2 family.</text>
</comment>
<dbReference type="STRING" id="35722.A0A0B7N3E2"/>
<dbReference type="Proteomes" id="UP000054107">
    <property type="component" value="Unassembled WGS sequence"/>
</dbReference>
<dbReference type="GO" id="GO:0042393">
    <property type="term" value="F:histone binding"/>
    <property type="evidence" value="ECO:0007669"/>
    <property type="project" value="TreeGrafter"/>
</dbReference>
<protein>
    <recommendedName>
        <fullName evidence="6">SPT2 chromatin protein</fullName>
    </recommendedName>
</protein>
<feature type="compositionally biased region" description="Acidic residues" evidence="3">
    <location>
        <begin position="342"/>
        <end position="363"/>
    </location>
</feature>
<dbReference type="SMART" id="SM00784">
    <property type="entry name" value="SPT2"/>
    <property type="match status" value="1"/>
</dbReference>